<name>A0A1J5R698_9ZZZZ</name>
<evidence type="ECO:0000256" key="2">
    <source>
        <dbReference type="SAM" id="Phobius"/>
    </source>
</evidence>
<keyword evidence="2" id="KW-1133">Transmembrane helix</keyword>
<evidence type="ECO:0000313" key="3">
    <source>
        <dbReference type="EMBL" id="OIQ87575.1"/>
    </source>
</evidence>
<reference evidence="3" key="1">
    <citation type="submission" date="2016-10" db="EMBL/GenBank/DDBJ databases">
        <title>Sequence of Gallionella enrichment culture.</title>
        <authorList>
            <person name="Poehlein A."/>
            <person name="Muehling M."/>
            <person name="Daniel R."/>
        </authorList>
    </citation>
    <scope>NUCLEOTIDE SEQUENCE</scope>
</reference>
<proteinExistence type="predicted"/>
<feature type="region of interest" description="Disordered" evidence="1">
    <location>
        <begin position="35"/>
        <end position="56"/>
    </location>
</feature>
<sequence length="137" mass="13884">MTTATTIAVGSLAILVSVALGWPLTRGVLRLASRSSDAGDHGTERADATVSDGPDGARARASLRGGAWIGILERAAITASVLSGFPTAIAFVVAVKGLGRYPELKENPGASERFVIGTLASMLWAAAVGLLGRALLG</sequence>
<feature type="compositionally biased region" description="Basic and acidic residues" evidence="1">
    <location>
        <begin position="37"/>
        <end position="47"/>
    </location>
</feature>
<keyword evidence="2" id="KW-0472">Membrane</keyword>
<dbReference type="AlphaFoldDB" id="A0A1J5R698"/>
<feature type="transmembrane region" description="Helical" evidence="2">
    <location>
        <begin position="75"/>
        <end position="94"/>
    </location>
</feature>
<feature type="transmembrane region" description="Helical" evidence="2">
    <location>
        <begin position="114"/>
        <end position="136"/>
    </location>
</feature>
<gene>
    <name evidence="3" type="ORF">GALL_305460</name>
</gene>
<organism evidence="3">
    <name type="scientific">mine drainage metagenome</name>
    <dbReference type="NCBI Taxonomy" id="410659"/>
    <lineage>
        <taxon>unclassified sequences</taxon>
        <taxon>metagenomes</taxon>
        <taxon>ecological metagenomes</taxon>
    </lineage>
</organism>
<accession>A0A1J5R698</accession>
<protein>
    <submittedName>
        <fullName evidence="3">Uncharacterized protein</fullName>
    </submittedName>
</protein>
<dbReference type="EMBL" id="MLJW01000415">
    <property type="protein sequence ID" value="OIQ87575.1"/>
    <property type="molecule type" value="Genomic_DNA"/>
</dbReference>
<comment type="caution">
    <text evidence="3">The sequence shown here is derived from an EMBL/GenBank/DDBJ whole genome shotgun (WGS) entry which is preliminary data.</text>
</comment>
<keyword evidence="2" id="KW-0812">Transmembrane</keyword>
<evidence type="ECO:0000256" key="1">
    <source>
        <dbReference type="SAM" id="MobiDB-lite"/>
    </source>
</evidence>